<evidence type="ECO:0000256" key="9">
    <source>
        <dbReference type="ARBA" id="ARBA00023136"/>
    </source>
</evidence>
<feature type="compositionally biased region" description="Polar residues" evidence="12">
    <location>
        <begin position="1145"/>
        <end position="1154"/>
    </location>
</feature>
<feature type="region of interest" description="Disordered" evidence="12">
    <location>
        <begin position="1264"/>
        <end position="1284"/>
    </location>
</feature>
<dbReference type="Proteomes" id="UP000050790">
    <property type="component" value="Unassembled WGS sequence"/>
</dbReference>
<keyword evidence="8 11" id="KW-1133">Transmembrane helix</keyword>
<dbReference type="PANTHER" id="PTHR22760">
    <property type="entry name" value="GLYCOSYLTRANSFERASE"/>
    <property type="match status" value="1"/>
</dbReference>
<dbReference type="GO" id="GO:0005789">
    <property type="term" value="C:endoplasmic reticulum membrane"/>
    <property type="evidence" value="ECO:0007669"/>
    <property type="project" value="UniProtKB-SubCell"/>
</dbReference>
<feature type="compositionally biased region" description="Polar residues" evidence="12">
    <location>
        <begin position="1124"/>
        <end position="1136"/>
    </location>
</feature>
<evidence type="ECO:0000256" key="6">
    <source>
        <dbReference type="ARBA" id="ARBA00022692"/>
    </source>
</evidence>
<dbReference type="WBParaSite" id="SMRG1_51450.1">
    <property type="protein sequence ID" value="SMRG1_51450.1"/>
    <property type="gene ID" value="SMRG1_51450"/>
</dbReference>
<proteinExistence type="inferred from homology"/>
<feature type="transmembrane region" description="Helical" evidence="11">
    <location>
        <begin position="165"/>
        <end position="187"/>
    </location>
</feature>
<dbReference type="InterPro" id="IPR005599">
    <property type="entry name" value="GPI_mannosylTrfase"/>
</dbReference>
<evidence type="ECO:0000256" key="7">
    <source>
        <dbReference type="ARBA" id="ARBA00022824"/>
    </source>
</evidence>
<evidence type="ECO:0000256" key="5">
    <source>
        <dbReference type="ARBA" id="ARBA00022679"/>
    </source>
</evidence>
<evidence type="ECO:0000256" key="12">
    <source>
        <dbReference type="SAM" id="MobiDB-lite"/>
    </source>
</evidence>
<feature type="transmembrane region" description="Helical" evidence="11">
    <location>
        <begin position="21"/>
        <end position="39"/>
    </location>
</feature>
<feature type="transmembrane region" description="Helical" evidence="11">
    <location>
        <begin position="250"/>
        <end position="268"/>
    </location>
</feature>
<keyword evidence="6 11" id="KW-0812">Transmembrane</keyword>
<evidence type="ECO:0000256" key="3">
    <source>
        <dbReference type="ARBA" id="ARBA00022502"/>
    </source>
</evidence>
<feature type="transmembrane region" description="Helical" evidence="11">
    <location>
        <begin position="227"/>
        <end position="244"/>
    </location>
</feature>
<feature type="transmembrane region" description="Helical" evidence="11">
    <location>
        <begin position="126"/>
        <end position="144"/>
    </location>
</feature>
<feature type="compositionally biased region" description="Low complexity" evidence="12">
    <location>
        <begin position="1022"/>
        <end position="1031"/>
    </location>
</feature>
<dbReference type="GO" id="GO:0006506">
    <property type="term" value="P:GPI anchor biosynthetic process"/>
    <property type="evidence" value="ECO:0007669"/>
    <property type="project" value="UniProtKB-KW"/>
</dbReference>
<comment type="pathway">
    <text evidence="2">Glycolipid biosynthesis; glycosylphosphatidylinositol-anchor biosynthesis.</text>
</comment>
<evidence type="ECO:0000313" key="14">
    <source>
        <dbReference type="WBParaSite" id="SMRG1_51450.1"/>
    </source>
</evidence>
<comment type="similarity">
    <text evidence="10">Belongs to the glycosyltransferase 22 family. PIGZ subfamily.</text>
</comment>
<evidence type="ECO:0000256" key="10">
    <source>
        <dbReference type="ARBA" id="ARBA00038466"/>
    </source>
</evidence>
<feature type="transmembrane region" description="Helical" evidence="11">
    <location>
        <begin position="374"/>
        <end position="391"/>
    </location>
</feature>
<feature type="transmembrane region" description="Helical" evidence="11">
    <location>
        <begin position="342"/>
        <end position="362"/>
    </location>
</feature>
<dbReference type="Pfam" id="PF03901">
    <property type="entry name" value="Glyco_transf_22"/>
    <property type="match status" value="1"/>
</dbReference>
<evidence type="ECO:0000256" key="11">
    <source>
        <dbReference type="RuleBase" id="RU363075"/>
    </source>
</evidence>
<keyword evidence="7 11" id="KW-0256">Endoplasmic reticulum</keyword>
<dbReference type="PANTHER" id="PTHR22760:SF3">
    <property type="entry name" value="GPI MANNOSYLTRANSFERASE 4"/>
    <property type="match status" value="1"/>
</dbReference>
<evidence type="ECO:0000256" key="1">
    <source>
        <dbReference type="ARBA" id="ARBA00004477"/>
    </source>
</evidence>
<accession>A0AA84ZXX5</accession>
<evidence type="ECO:0000256" key="8">
    <source>
        <dbReference type="ARBA" id="ARBA00022989"/>
    </source>
</evidence>
<feature type="region of interest" description="Disordered" evidence="12">
    <location>
        <begin position="1386"/>
        <end position="1429"/>
    </location>
</feature>
<evidence type="ECO:0000256" key="2">
    <source>
        <dbReference type="ARBA" id="ARBA00004687"/>
    </source>
</evidence>
<dbReference type="EC" id="2.4.1.-" evidence="11"/>
<keyword evidence="3" id="KW-0337">GPI-anchor biosynthesis</keyword>
<feature type="region of interest" description="Disordered" evidence="12">
    <location>
        <begin position="1080"/>
        <end position="1099"/>
    </location>
</feature>
<organism evidence="13 14">
    <name type="scientific">Schistosoma margrebowiei</name>
    <dbReference type="NCBI Taxonomy" id="48269"/>
    <lineage>
        <taxon>Eukaryota</taxon>
        <taxon>Metazoa</taxon>
        <taxon>Spiralia</taxon>
        <taxon>Lophotrochozoa</taxon>
        <taxon>Platyhelminthes</taxon>
        <taxon>Trematoda</taxon>
        <taxon>Digenea</taxon>
        <taxon>Strigeidida</taxon>
        <taxon>Schistosomatoidea</taxon>
        <taxon>Schistosomatidae</taxon>
        <taxon>Schistosoma</taxon>
    </lineage>
</organism>
<name>A0AA84ZXX5_9TREM</name>
<dbReference type="GO" id="GO:0000026">
    <property type="term" value="F:alpha-1,2-mannosyltransferase activity"/>
    <property type="evidence" value="ECO:0007669"/>
    <property type="project" value="TreeGrafter"/>
</dbReference>
<keyword evidence="4 11" id="KW-0328">Glycosyltransferase</keyword>
<sequence length="1429" mass="161758">MQIVFSILYFQLSMTSHLRGWVIYILLLCLRFLFVFDLQPGYLHPDEYFQGIEVAAGDIYNLDILRTWEFHLDDKGPLRSVAGMSPFVHIPIQAAKWIHGGVNYKTEKTDFSGSDMLNRILFPSRLVTVLGSYLVDLFILRCCIRVDHHQISAKQTKIQKILHVVQYHSVPTALLLYASCAFGGSLWSTRTIVNVWESIYVSLFGLLFLEVLDRLEQSSDLTVNKQSLILFMCIQSAVVVWGTFLRPTYILFILPLGIIELAFILVKFKYISMILCLPSVLFVFFNTFICVIIDTLYFHNVGLLQTFQVDFSRFELIYTPYRFLTYNSNSYHVSSHGLHSRFTHFLINWPLIFGPIFAFRLFTQPLQRRSISSCIAWISVVFPTFVLSFIPHQEARFLIPCLPYACFVVGQSVDAKVRHTRRKDVSCTCISIIVLWIFHQFILILFYGYLHQAGLFSYMRTIPSNVTGCVTYVFFRTYMPPRFLLNIPLEKSSHYPSQSCKSLIDLGGSNVTILNNTINHLKTYQQFSGILKLAYPGSIQPLENFLLSSWGNVVMSEQFFPHLSMENPPSIRHPFVYENWKSQLSLHESNTFGMTIDKHTIFETSNPLTESVKHLPGITYESRVLGHFQNPELFHSPASLPKLTPSPDVKNRSHLSSINNKPLVLNISNPRFPPINSSKSTTTNDFSGLWPPSISLSNRIINKNNDGSLIIQNDSFIPKALCDQQDFRIPTSIINDQIVVQNSSICLATNNISVTISPALPNLKTSSAFCCPTRFIPESVKTAVSNRTFCFVSSRNVAKLPSVCVHSTLINQKIHSSVAAPDVSYCGAIPYHRSQPTRKSGDVSQVPVSTLASFVSEINHLEESCLDIANLKNAPDKSIQQYELSPPKNLFHCDYCTFTSSNSDRLFRHINSRHLSSLEHDKVKPSCLQVHPTSLSDISNQIIITSDYSSSSSSSFSITNSNSSLPVTDSTSSNVFETTVSNTPSTFTTQDNNNYRSCNLLPSESFSNIPVTVCINKSTCKNSSHNTLSKSSSRRKQSFPFKMPGGSDLIQLPFVYSNNRFCDLPLQSVELSVNNKGSTLLNESSGSSYASGSTLDDTSDEKDSVFLGFTHMGSSRKRLHSPEGSETSLFDSSSQQKNRHRKNRITSNRHNVTSLVDRGKPINFSSYMTISKQETKRYFTNKESTLLPVNSSFPLRDISVTLERLNDIPEYSHTDSDSSIINISSTSSECSYQDIQRSTPDKIENPELEKQRMQDGFSLSHDNFKSSEQGTLSHKHNELNEDSEQIKKHPYLNELSVAVDSNQIEMLKMSNNRRRPSGAKKYSKQLEIPDEFLTLQSRSEMEADEIQVDILTGEIYVKNIPLRSLVTGLKRPRFYQLELDYKKYLPQGGRSQPFRNSKGQNPFSNNSKNVHKVNKVITTASKRSNKEKK</sequence>
<feature type="transmembrane region" description="Helical" evidence="11">
    <location>
        <begin position="275"/>
        <end position="298"/>
    </location>
</feature>
<keyword evidence="5" id="KW-0808">Transferase</keyword>
<feature type="compositionally biased region" description="Low complexity" evidence="12">
    <location>
        <begin position="1084"/>
        <end position="1093"/>
    </location>
</feature>
<feature type="transmembrane region" description="Helical" evidence="11">
    <location>
        <begin position="425"/>
        <end position="450"/>
    </location>
</feature>
<keyword evidence="9 11" id="KW-0472">Membrane</keyword>
<feature type="region of interest" description="Disordered" evidence="12">
    <location>
        <begin position="1022"/>
        <end position="1042"/>
    </location>
</feature>
<evidence type="ECO:0000313" key="13">
    <source>
        <dbReference type="Proteomes" id="UP000050790"/>
    </source>
</evidence>
<reference evidence="14" key="1">
    <citation type="submission" date="2023-11" db="UniProtKB">
        <authorList>
            <consortium name="WormBaseParasite"/>
        </authorList>
    </citation>
    <scope>IDENTIFICATION</scope>
</reference>
<feature type="transmembrane region" description="Helical" evidence="11">
    <location>
        <begin position="397"/>
        <end position="413"/>
    </location>
</feature>
<evidence type="ECO:0000256" key="4">
    <source>
        <dbReference type="ARBA" id="ARBA00022676"/>
    </source>
</evidence>
<comment type="subcellular location">
    <subcellularLocation>
        <location evidence="1 11">Endoplasmic reticulum membrane</location>
        <topology evidence="1 11">Multi-pass membrane protein</topology>
    </subcellularLocation>
</comment>
<protein>
    <recommendedName>
        <fullName evidence="11">Mannosyltransferase</fullName>
        <ecNumber evidence="11">2.4.1.-</ecNumber>
    </recommendedName>
</protein>
<feature type="region of interest" description="Disordered" evidence="12">
    <location>
        <begin position="1115"/>
        <end position="1157"/>
    </location>
</feature>
<feature type="compositionally biased region" description="Basic and acidic residues" evidence="12">
    <location>
        <begin position="1275"/>
        <end position="1284"/>
    </location>
</feature>
<feature type="compositionally biased region" description="Polar residues" evidence="12">
    <location>
        <begin position="1389"/>
        <end position="1403"/>
    </location>
</feature>